<evidence type="ECO:0000256" key="6">
    <source>
        <dbReference type="ARBA" id="ARBA00022801"/>
    </source>
</evidence>
<dbReference type="EMBL" id="CACVAY010000098">
    <property type="protein sequence ID" value="CAA6820385.1"/>
    <property type="molecule type" value="Genomic_DNA"/>
</dbReference>
<dbReference type="GO" id="GO:0046872">
    <property type="term" value="F:metal ion binding"/>
    <property type="evidence" value="ECO:0007669"/>
    <property type="project" value="UniProtKB-UniRule"/>
</dbReference>
<accession>A0A6S6TMA9</accession>
<gene>
    <name evidence="9" type="primary">cas2</name>
    <name evidence="10" type="ORF">HELGO_WM19204</name>
</gene>
<dbReference type="GO" id="GO:0051607">
    <property type="term" value="P:defense response to virus"/>
    <property type="evidence" value="ECO:0007669"/>
    <property type="project" value="UniProtKB-UniRule"/>
</dbReference>
<evidence type="ECO:0000256" key="8">
    <source>
        <dbReference type="ARBA" id="ARBA00023118"/>
    </source>
</evidence>
<dbReference type="NCBIfam" id="TIGR01573">
    <property type="entry name" value="cas2"/>
    <property type="match status" value="1"/>
</dbReference>
<reference evidence="10" key="1">
    <citation type="submission" date="2020-01" db="EMBL/GenBank/DDBJ databases">
        <authorList>
            <person name="Meier V. D."/>
            <person name="Meier V D."/>
        </authorList>
    </citation>
    <scope>NUCLEOTIDE SEQUENCE</scope>
    <source>
        <strain evidence="10">HLG_WM_MAG_07</strain>
    </source>
</reference>
<dbReference type="GO" id="GO:0004521">
    <property type="term" value="F:RNA endonuclease activity"/>
    <property type="evidence" value="ECO:0007669"/>
    <property type="project" value="InterPro"/>
</dbReference>
<dbReference type="CDD" id="cd09725">
    <property type="entry name" value="Cas2_I_II_III"/>
    <property type="match status" value="1"/>
</dbReference>
<dbReference type="GO" id="GO:0016787">
    <property type="term" value="F:hydrolase activity"/>
    <property type="evidence" value="ECO:0007669"/>
    <property type="project" value="UniProtKB-KW"/>
</dbReference>
<comment type="similarity">
    <text evidence="2 9">Belongs to the CRISPR-associated endoribonuclease Cas2 protein family.</text>
</comment>
<keyword evidence="5 9" id="KW-0255">Endonuclease</keyword>
<dbReference type="PANTHER" id="PTHR34405:SF3">
    <property type="entry name" value="CRISPR-ASSOCIATED ENDORIBONUCLEASE CAS2 3"/>
    <property type="match status" value="1"/>
</dbReference>
<evidence type="ECO:0000256" key="4">
    <source>
        <dbReference type="ARBA" id="ARBA00022723"/>
    </source>
</evidence>
<keyword evidence="6 9" id="KW-0378">Hydrolase</keyword>
<protein>
    <recommendedName>
        <fullName evidence="9">CRISPR-associated endoribonuclease Cas2</fullName>
        <ecNumber evidence="9">3.1.-.-</ecNumber>
    </recommendedName>
</protein>
<evidence type="ECO:0000256" key="2">
    <source>
        <dbReference type="ARBA" id="ARBA00009959"/>
    </source>
</evidence>
<dbReference type="HAMAP" id="MF_01471">
    <property type="entry name" value="Cas2"/>
    <property type="match status" value="1"/>
</dbReference>
<dbReference type="Gene3D" id="3.30.70.240">
    <property type="match status" value="1"/>
</dbReference>
<name>A0A6S6TMA9_9GAMM</name>
<evidence type="ECO:0000256" key="1">
    <source>
        <dbReference type="ARBA" id="ARBA00001946"/>
    </source>
</evidence>
<feature type="binding site" evidence="9">
    <location>
        <position position="12"/>
    </location>
    <ligand>
        <name>Mg(2+)</name>
        <dbReference type="ChEBI" id="CHEBI:18420"/>
        <note>catalytic</note>
    </ligand>
</feature>
<keyword evidence="3 9" id="KW-0540">Nuclease</keyword>
<dbReference type="GO" id="GO:0043571">
    <property type="term" value="P:maintenance of CRISPR repeat elements"/>
    <property type="evidence" value="ECO:0007669"/>
    <property type="project" value="UniProtKB-UniRule"/>
</dbReference>
<dbReference type="AlphaFoldDB" id="A0A6S6TMA9"/>
<keyword evidence="8 9" id="KW-0051">Antiviral defense</keyword>
<evidence type="ECO:0000256" key="9">
    <source>
        <dbReference type="HAMAP-Rule" id="MF_01471"/>
    </source>
</evidence>
<organism evidence="10">
    <name type="scientific">uncultured Thiotrichaceae bacterium</name>
    <dbReference type="NCBI Taxonomy" id="298394"/>
    <lineage>
        <taxon>Bacteria</taxon>
        <taxon>Pseudomonadati</taxon>
        <taxon>Pseudomonadota</taxon>
        <taxon>Gammaproteobacteria</taxon>
        <taxon>Thiotrichales</taxon>
        <taxon>Thiotrichaceae</taxon>
        <taxon>environmental samples</taxon>
    </lineage>
</organism>
<comment type="function">
    <text evidence="9">CRISPR (clustered regularly interspaced short palindromic repeat), is an adaptive immune system that provides protection against mobile genetic elements (viruses, transposable elements and conjugative plasmids). CRISPR clusters contain sequences complementary to antecedent mobile elements and target invading nucleic acids. CRISPR clusters are transcribed and processed into CRISPR RNA (crRNA). Functions as a ssRNA-specific endoribonuclease. Involved in the integration of spacer DNA into the CRISPR cassette.</text>
</comment>
<dbReference type="EC" id="3.1.-.-" evidence="9"/>
<keyword evidence="4 9" id="KW-0479">Metal-binding</keyword>
<proteinExistence type="inferred from homology"/>
<comment type="subunit">
    <text evidence="9">Homodimer, forms a heterotetramer with a Cas1 homodimer.</text>
</comment>
<dbReference type="InterPro" id="IPR019199">
    <property type="entry name" value="Virulence_VapD/CRISPR_Cas2"/>
</dbReference>
<dbReference type="PANTHER" id="PTHR34405">
    <property type="entry name" value="CRISPR-ASSOCIATED ENDORIBONUCLEASE CAS2"/>
    <property type="match status" value="1"/>
</dbReference>
<comment type="cofactor">
    <cofactor evidence="1 9">
        <name>Mg(2+)</name>
        <dbReference type="ChEBI" id="CHEBI:18420"/>
    </cofactor>
</comment>
<evidence type="ECO:0000256" key="5">
    <source>
        <dbReference type="ARBA" id="ARBA00022759"/>
    </source>
</evidence>
<dbReference type="Pfam" id="PF09827">
    <property type="entry name" value="CRISPR_Cas2"/>
    <property type="match status" value="1"/>
</dbReference>
<evidence type="ECO:0000256" key="7">
    <source>
        <dbReference type="ARBA" id="ARBA00022842"/>
    </source>
</evidence>
<evidence type="ECO:0000313" key="10">
    <source>
        <dbReference type="EMBL" id="CAA6820385.1"/>
    </source>
</evidence>
<dbReference type="InterPro" id="IPR021127">
    <property type="entry name" value="CRISPR_associated_Cas2"/>
</dbReference>
<dbReference type="SUPFAM" id="SSF143430">
    <property type="entry name" value="TTP0101/SSO1404-like"/>
    <property type="match status" value="1"/>
</dbReference>
<keyword evidence="7 9" id="KW-0460">Magnesium</keyword>
<evidence type="ECO:0000256" key="3">
    <source>
        <dbReference type="ARBA" id="ARBA00022722"/>
    </source>
</evidence>
<sequence>MKSRQLYLLSYDISEAKRLRATLKCVRAYATGGQKSVHECWLSDAEKGDLLATLSQIIDESTDSLIIIRLDPRQKTHALGRGIVIEDPDWFYLG</sequence>